<sequence>MSRECSEPKKARNITCYNCQEEGHGSRDCTNPKKEREGGPRRTNNNSSAADDWGSGGATTTASNGGGAADDFDWGTGGDSSANANEVLGEDGKPLPPPYRPTLVDENSDGLYDTTPTGINFSRYDKINVNVSGKLAPPPINAFSDVVKSTLMTEAIEKCKYTKPTPVQKYAIPIIAAKRDLMACAQTGSGKTAAFILPILQNLLSMEELPSLYGQAVQEPLCVIISPTRELAIQIHTEAVKFAKGSIVKPCLIYGGTSSGYQLANISRGAHLLVATPGRLLDFVSKGKVSFANLKYLVLDEADRMIDQGFLPEVRRMVTHETMPDKTNRQTLMFSATFPDEVQRLAQEFLNENYLFLTVGIIGSANSDVEQTFIEVDGKQKRSKLMDVLRGCDSNDRTLIFVEKKKTADFIASYLSQNQLMTTSIHGDRFQSQREQALYDFRSGRMPVLVATSVAARGLDIKDVKHVINYDLPKEIDEYVHRIGRTGRVGNVGKATSFFDPTSDTDVTLTASLIKILEGADQVVPDFLRDSSSGVRNSMNGDDFGATDCRGETTTKAAADDDWD</sequence>
<dbReference type="PROSITE" id="PS51192">
    <property type="entry name" value="HELICASE_ATP_BIND_1"/>
    <property type="match status" value="1"/>
</dbReference>
<evidence type="ECO:0000256" key="6">
    <source>
        <dbReference type="ARBA" id="ARBA00022840"/>
    </source>
</evidence>
<evidence type="ECO:0000256" key="9">
    <source>
        <dbReference type="PROSITE-ProRule" id="PRU00552"/>
    </source>
</evidence>
<proteinExistence type="inferred from homology"/>
<organism evidence="16">
    <name type="scientific">Oppiella nova</name>
    <dbReference type="NCBI Taxonomy" id="334625"/>
    <lineage>
        <taxon>Eukaryota</taxon>
        <taxon>Metazoa</taxon>
        <taxon>Ecdysozoa</taxon>
        <taxon>Arthropoda</taxon>
        <taxon>Chelicerata</taxon>
        <taxon>Arachnida</taxon>
        <taxon>Acari</taxon>
        <taxon>Acariformes</taxon>
        <taxon>Sarcoptiformes</taxon>
        <taxon>Oribatida</taxon>
        <taxon>Brachypylina</taxon>
        <taxon>Oppioidea</taxon>
        <taxon>Oppiidae</taxon>
        <taxon>Oppiella</taxon>
    </lineage>
</organism>
<evidence type="ECO:0000256" key="11">
    <source>
        <dbReference type="SAM" id="MobiDB-lite"/>
    </source>
</evidence>
<dbReference type="SMART" id="SM00490">
    <property type="entry name" value="HELICc"/>
    <property type="match status" value="1"/>
</dbReference>
<evidence type="ECO:0000313" key="16">
    <source>
        <dbReference type="EMBL" id="CAD7657034.1"/>
    </source>
</evidence>
<evidence type="ECO:0000259" key="15">
    <source>
        <dbReference type="PROSITE" id="PS51195"/>
    </source>
</evidence>
<dbReference type="FunFam" id="3.40.50.300:FF:000397">
    <property type="entry name" value="Probable ATP-dependent RNA helicase DDX4"/>
    <property type="match status" value="1"/>
</dbReference>
<keyword evidence="8" id="KW-0862">Zinc</keyword>
<comment type="similarity">
    <text evidence="1">Belongs to the DEAD box helicase family. DDX4/VASA subfamily.</text>
</comment>
<name>A0A7R9MDM4_9ACAR</name>
<evidence type="ECO:0000256" key="7">
    <source>
        <dbReference type="ARBA" id="ARBA00047984"/>
    </source>
</evidence>
<dbReference type="GO" id="GO:0003724">
    <property type="term" value="F:RNA helicase activity"/>
    <property type="evidence" value="ECO:0007669"/>
    <property type="project" value="UniProtKB-EC"/>
</dbReference>
<evidence type="ECO:0000256" key="2">
    <source>
        <dbReference type="ARBA" id="ARBA00012552"/>
    </source>
</evidence>
<dbReference type="Pfam" id="PF00271">
    <property type="entry name" value="Helicase_C"/>
    <property type="match status" value="1"/>
</dbReference>
<feature type="region of interest" description="Disordered" evidence="11">
    <location>
        <begin position="16"/>
        <end position="110"/>
    </location>
</feature>
<dbReference type="Gene3D" id="3.40.50.300">
    <property type="entry name" value="P-loop containing nucleotide triphosphate hydrolases"/>
    <property type="match status" value="2"/>
</dbReference>
<dbReference type="InterPro" id="IPR014014">
    <property type="entry name" value="RNA_helicase_DEAD_Q_motif"/>
</dbReference>
<protein>
    <recommendedName>
        <fullName evidence="2">RNA helicase</fullName>
        <ecNumber evidence="2">3.6.4.13</ecNumber>
    </recommendedName>
</protein>
<dbReference type="Gene3D" id="4.10.60.10">
    <property type="entry name" value="Zinc finger, CCHC-type"/>
    <property type="match status" value="1"/>
</dbReference>
<accession>A0A7R9MDM4</accession>
<feature type="non-terminal residue" evidence="16">
    <location>
        <position position="564"/>
    </location>
</feature>
<dbReference type="FunFam" id="3.40.50.300:FF:000008">
    <property type="entry name" value="ATP-dependent RNA helicase RhlB"/>
    <property type="match status" value="1"/>
</dbReference>
<gene>
    <name evidence="16" type="ORF">ONB1V03_LOCUS13668</name>
</gene>
<dbReference type="PROSITE" id="PS51195">
    <property type="entry name" value="Q_MOTIF"/>
    <property type="match status" value="1"/>
</dbReference>
<dbReference type="GO" id="GO:0008270">
    <property type="term" value="F:zinc ion binding"/>
    <property type="evidence" value="ECO:0007669"/>
    <property type="project" value="UniProtKB-KW"/>
</dbReference>
<dbReference type="PROSITE" id="PS51194">
    <property type="entry name" value="HELICASE_CTER"/>
    <property type="match status" value="1"/>
</dbReference>
<feature type="compositionally biased region" description="Low complexity" evidence="11">
    <location>
        <begin position="47"/>
        <end position="63"/>
    </location>
</feature>
<dbReference type="GO" id="GO:0005524">
    <property type="term" value="F:ATP binding"/>
    <property type="evidence" value="ECO:0007669"/>
    <property type="project" value="UniProtKB-KW"/>
</dbReference>
<dbReference type="EMBL" id="CAJPVJ010012246">
    <property type="protein sequence ID" value="CAG2174221.1"/>
    <property type="molecule type" value="Genomic_DNA"/>
</dbReference>
<dbReference type="GO" id="GO:0016787">
    <property type="term" value="F:hydrolase activity"/>
    <property type="evidence" value="ECO:0007669"/>
    <property type="project" value="UniProtKB-KW"/>
</dbReference>
<dbReference type="InterPro" id="IPR011545">
    <property type="entry name" value="DEAD/DEAH_box_helicase_dom"/>
</dbReference>
<dbReference type="CDD" id="cd18787">
    <property type="entry name" value="SF2_C_DEAD"/>
    <property type="match status" value="1"/>
</dbReference>
<feature type="compositionally biased region" description="Basic and acidic residues" evidence="11">
    <location>
        <begin position="21"/>
        <end position="40"/>
    </location>
</feature>
<dbReference type="InterPro" id="IPR001878">
    <property type="entry name" value="Znf_CCHC"/>
</dbReference>
<dbReference type="InterPro" id="IPR036875">
    <property type="entry name" value="Znf_CCHC_sf"/>
</dbReference>
<dbReference type="Pfam" id="PF00270">
    <property type="entry name" value="DEAD"/>
    <property type="match status" value="1"/>
</dbReference>
<evidence type="ECO:0000256" key="3">
    <source>
        <dbReference type="ARBA" id="ARBA00022741"/>
    </source>
</evidence>
<keyword evidence="17" id="KW-1185">Reference proteome</keyword>
<dbReference type="SUPFAM" id="SSF57756">
    <property type="entry name" value="Retrovirus zinc finger-like domains"/>
    <property type="match status" value="1"/>
</dbReference>
<feature type="domain" description="DEAD-box RNA helicase Q" evidence="15">
    <location>
        <begin position="141"/>
        <end position="169"/>
    </location>
</feature>
<feature type="domain" description="CCHC-type" evidence="12">
    <location>
        <begin position="16"/>
        <end position="31"/>
    </location>
</feature>
<dbReference type="PANTHER" id="PTHR47958">
    <property type="entry name" value="ATP-DEPENDENT RNA HELICASE DBP3"/>
    <property type="match status" value="1"/>
</dbReference>
<dbReference type="AlphaFoldDB" id="A0A7R9MDM4"/>
<dbReference type="SUPFAM" id="SSF52540">
    <property type="entry name" value="P-loop containing nucleoside triphosphate hydrolases"/>
    <property type="match status" value="1"/>
</dbReference>
<dbReference type="SMART" id="SM00487">
    <property type="entry name" value="DEXDc"/>
    <property type="match status" value="1"/>
</dbReference>
<dbReference type="EMBL" id="OC927071">
    <property type="protein sequence ID" value="CAD7657034.1"/>
    <property type="molecule type" value="Genomic_DNA"/>
</dbReference>
<dbReference type="Pfam" id="PF00098">
    <property type="entry name" value="zf-CCHC"/>
    <property type="match status" value="1"/>
</dbReference>
<evidence type="ECO:0000313" key="17">
    <source>
        <dbReference type="Proteomes" id="UP000728032"/>
    </source>
</evidence>
<dbReference type="EC" id="3.6.4.13" evidence="2"/>
<evidence type="ECO:0000256" key="5">
    <source>
        <dbReference type="ARBA" id="ARBA00022806"/>
    </source>
</evidence>
<dbReference type="GO" id="GO:0003676">
    <property type="term" value="F:nucleic acid binding"/>
    <property type="evidence" value="ECO:0007669"/>
    <property type="project" value="InterPro"/>
</dbReference>
<dbReference type="InterPro" id="IPR027417">
    <property type="entry name" value="P-loop_NTPase"/>
</dbReference>
<evidence type="ECO:0000256" key="8">
    <source>
        <dbReference type="PROSITE-ProRule" id="PRU00047"/>
    </source>
</evidence>
<feature type="domain" description="Helicase ATP-binding" evidence="13">
    <location>
        <begin position="172"/>
        <end position="356"/>
    </location>
</feature>
<keyword evidence="3 10" id="KW-0547">Nucleotide-binding</keyword>
<keyword evidence="6 10" id="KW-0067">ATP-binding</keyword>
<feature type="domain" description="Helicase C-terminal" evidence="14">
    <location>
        <begin position="384"/>
        <end position="532"/>
    </location>
</feature>
<reference evidence="16" key="1">
    <citation type="submission" date="2020-11" db="EMBL/GenBank/DDBJ databases">
        <authorList>
            <person name="Tran Van P."/>
        </authorList>
    </citation>
    <scope>NUCLEOTIDE SEQUENCE</scope>
</reference>
<feature type="short sequence motif" description="Q motif" evidence="9">
    <location>
        <begin position="141"/>
        <end position="169"/>
    </location>
</feature>
<keyword evidence="4 10" id="KW-0378">Hydrolase</keyword>
<evidence type="ECO:0000259" key="12">
    <source>
        <dbReference type="PROSITE" id="PS50158"/>
    </source>
</evidence>
<dbReference type="SMART" id="SM00343">
    <property type="entry name" value="ZnF_C2HC"/>
    <property type="match status" value="1"/>
</dbReference>
<keyword evidence="8" id="KW-0863">Zinc-finger</keyword>
<dbReference type="OrthoDB" id="196131at2759"/>
<dbReference type="Proteomes" id="UP000728032">
    <property type="component" value="Unassembled WGS sequence"/>
</dbReference>
<feature type="region of interest" description="Disordered" evidence="11">
    <location>
        <begin position="539"/>
        <end position="564"/>
    </location>
</feature>
<dbReference type="PROSITE" id="PS50158">
    <property type="entry name" value="ZF_CCHC"/>
    <property type="match status" value="1"/>
</dbReference>
<evidence type="ECO:0000256" key="10">
    <source>
        <dbReference type="RuleBase" id="RU000492"/>
    </source>
</evidence>
<dbReference type="InterPro" id="IPR001650">
    <property type="entry name" value="Helicase_C-like"/>
</dbReference>
<comment type="catalytic activity">
    <reaction evidence="7">
        <text>ATP + H2O = ADP + phosphate + H(+)</text>
        <dbReference type="Rhea" id="RHEA:13065"/>
        <dbReference type="ChEBI" id="CHEBI:15377"/>
        <dbReference type="ChEBI" id="CHEBI:15378"/>
        <dbReference type="ChEBI" id="CHEBI:30616"/>
        <dbReference type="ChEBI" id="CHEBI:43474"/>
        <dbReference type="ChEBI" id="CHEBI:456216"/>
        <dbReference type="EC" id="3.6.4.13"/>
    </reaction>
</comment>
<evidence type="ECO:0000259" key="13">
    <source>
        <dbReference type="PROSITE" id="PS51192"/>
    </source>
</evidence>
<keyword evidence="5 10" id="KW-0347">Helicase</keyword>
<evidence type="ECO:0000256" key="1">
    <source>
        <dbReference type="ARBA" id="ARBA00010132"/>
    </source>
</evidence>
<evidence type="ECO:0000256" key="4">
    <source>
        <dbReference type="ARBA" id="ARBA00022801"/>
    </source>
</evidence>
<keyword evidence="8" id="KW-0479">Metal-binding</keyword>
<dbReference type="PROSITE" id="PS00039">
    <property type="entry name" value="DEAD_ATP_HELICASE"/>
    <property type="match status" value="1"/>
</dbReference>
<evidence type="ECO:0000259" key="14">
    <source>
        <dbReference type="PROSITE" id="PS51194"/>
    </source>
</evidence>
<dbReference type="InterPro" id="IPR000629">
    <property type="entry name" value="RNA-helicase_DEAD-box_CS"/>
</dbReference>
<dbReference type="InterPro" id="IPR014001">
    <property type="entry name" value="Helicase_ATP-bd"/>
</dbReference>